<organism evidence="4 5">
    <name type="scientific">Nelumbo nucifera</name>
    <name type="common">Sacred lotus</name>
    <dbReference type="NCBI Taxonomy" id="4432"/>
    <lineage>
        <taxon>Eukaryota</taxon>
        <taxon>Viridiplantae</taxon>
        <taxon>Streptophyta</taxon>
        <taxon>Embryophyta</taxon>
        <taxon>Tracheophyta</taxon>
        <taxon>Spermatophyta</taxon>
        <taxon>Magnoliopsida</taxon>
        <taxon>Proteales</taxon>
        <taxon>Nelumbonaceae</taxon>
        <taxon>Nelumbo</taxon>
    </lineage>
</organism>
<dbReference type="PROSITE" id="PS00062">
    <property type="entry name" value="ALDOKETO_REDUCTASE_2"/>
    <property type="match status" value="1"/>
</dbReference>
<reference evidence="4 5" key="1">
    <citation type="journal article" date="2020" name="Mol. Biol. Evol.">
        <title>Distinct Expression and Methylation Patterns for Genes with Different Fates following a Single Whole-Genome Duplication in Flowering Plants.</title>
        <authorList>
            <person name="Shi T."/>
            <person name="Rahmani R.S."/>
            <person name="Gugger P.F."/>
            <person name="Wang M."/>
            <person name="Li H."/>
            <person name="Zhang Y."/>
            <person name="Li Z."/>
            <person name="Wang Q."/>
            <person name="Van de Peer Y."/>
            <person name="Marchal K."/>
            <person name="Chen J."/>
        </authorList>
    </citation>
    <scope>NUCLEOTIDE SEQUENCE [LARGE SCALE GENOMIC DNA]</scope>
    <source>
        <tissue evidence="4">Leaf</tissue>
    </source>
</reference>
<dbReference type="PRINTS" id="PR00069">
    <property type="entry name" value="ALDKETRDTASE"/>
</dbReference>
<evidence type="ECO:0000313" key="5">
    <source>
        <dbReference type="Proteomes" id="UP000607653"/>
    </source>
</evidence>
<feature type="domain" description="NADP-dependent oxidoreductase" evidence="3">
    <location>
        <begin position="73"/>
        <end position="342"/>
    </location>
</feature>
<comment type="caution">
    <text evidence="4">The sequence shown here is derived from an EMBL/GenBank/DDBJ whole genome shotgun (WGS) entry which is preliminary data.</text>
</comment>
<evidence type="ECO:0000259" key="3">
    <source>
        <dbReference type="Pfam" id="PF00248"/>
    </source>
</evidence>
<dbReference type="InterPro" id="IPR023210">
    <property type="entry name" value="NADP_OxRdtase_dom"/>
</dbReference>
<name>A0A822ZSD0_NELNU</name>
<accession>A0A822ZSD0</accession>
<gene>
    <name evidence="4" type="ORF">HUJ06_017710</name>
</gene>
<dbReference type="GO" id="GO:0016491">
    <property type="term" value="F:oxidoreductase activity"/>
    <property type="evidence" value="ECO:0007669"/>
    <property type="project" value="InterPro"/>
</dbReference>
<dbReference type="Gene3D" id="3.20.20.100">
    <property type="entry name" value="NADP-dependent oxidoreductase domain"/>
    <property type="match status" value="1"/>
</dbReference>
<proteinExistence type="inferred from homology"/>
<sequence length="371" mass="41710">MVLLRGDKDVGTVCGLQIRSVAKCGSLSFAGLTKCSTGWCNARANEGERHREMRSEVEKTVIRLNSGSKLPVLGFGTADFPFDRLKVEFAIRTALQLGYRHFDTAMIYGSEPAVGGALMEAIRSETVSREDVFVTSKLWGCHHHDPVSGLKQTLKNLGMEYVDLYLIHWPAKLKEWANYVMPKEEDFGELEMESTWAGMERCLDMGLCRSIGVSNFSCRKIERLMEHASLLPAVNQVEMHPMWRQKKLREFCGEHNIHVSAYSPLGGPGSPWGTKAVVDNPIIRSIASKHKATPAQVALSWGLSKGVSLIMKSFNEERMKENMGALEVKLEKEDVLKIDKLEERKIMRGEFLVNASTSPYKTIQDLWDDEI</sequence>
<dbReference type="Pfam" id="PF00248">
    <property type="entry name" value="Aldo_ket_red"/>
    <property type="match status" value="1"/>
</dbReference>
<protein>
    <recommendedName>
        <fullName evidence="3">NADP-dependent oxidoreductase domain-containing protein</fullName>
    </recommendedName>
</protein>
<comment type="similarity">
    <text evidence="1">Belongs to the aldo/keto reductase family.</text>
</comment>
<dbReference type="FunFam" id="3.20.20.100:FF:000013">
    <property type="entry name" value="NADPH-dependent codeinone reductase 1-1"/>
    <property type="match status" value="1"/>
</dbReference>
<keyword evidence="5" id="KW-1185">Reference proteome</keyword>
<dbReference type="EMBL" id="DUZY01000008">
    <property type="protein sequence ID" value="DAD47773.1"/>
    <property type="molecule type" value="Genomic_DNA"/>
</dbReference>
<dbReference type="InterPro" id="IPR036812">
    <property type="entry name" value="NAD(P)_OxRdtase_dom_sf"/>
</dbReference>
<dbReference type="Proteomes" id="UP000607653">
    <property type="component" value="Unassembled WGS sequence"/>
</dbReference>
<keyword evidence="2" id="KW-0521">NADP</keyword>
<dbReference type="PROSITE" id="PS00798">
    <property type="entry name" value="ALDOKETO_REDUCTASE_1"/>
    <property type="match status" value="1"/>
</dbReference>
<dbReference type="SUPFAM" id="SSF51430">
    <property type="entry name" value="NAD(P)-linked oxidoreductase"/>
    <property type="match status" value="1"/>
</dbReference>
<dbReference type="AlphaFoldDB" id="A0A822ZSD0"/>
<dbReference type="InterPro" id="IPR018170">
    <property type="entry name" value="Aldo/ket_reductase_CS"/>
</dbReference>
<evidence type="ECO:0000313" key="4">
    <source>
        <dbReference type="EMBL" id="DAD47773.1"/>
    </source>
</evidence>
<dbReference type="PANTHER" id="PTHR11732">
    <property type="entry name" value="ALDO/KETO REDUCTASE"/>
    <property type="match status" value="1"/>
</dbReference>
<evidence type="ECO:0000256" key="1">
    <source>
        <dbReference type="ARBA" id="ARBA00007905"/>
    </source>
</evidence>
<dbReference type="InterPro" id="IPR020471">
    <property type="entry name" value="AKR"/>
</dbReference>
<evidence type="ECO:0000256" key="2">
    <source>
        <dbReference type="ARBA" id="ARBA00022857"/>
    </source>
</evidence>